<accession>A0A6G4AJ24</accession>
<dbReference type="GO" id="GO:0005886">
    <property type="term" value="C:plasma membrane"/>
    <property type="evidence" value="ECO:0007669"/>
    <property type="project" value="UniProtKB-SubCell"/>
</dbReference>
<feature type="transmembrane region" description="Helical" evidence="8">
    <location>
        <begin position="309"/>
        <end position="335"/>
    </location>
</feature>
<keyword evidence="6 8" id="KW-0472">Membrane</keyword>
<feature type="transmembrane region" description="Helical" evidence="8">
    <location>
        <begin position="208"/>
        <end position="227"/>
    </location>
</feature>
<keyword evidence="2" id="KW-0813">Transport</keyword>
<dbReference type="Gene3D" id="1.20.1250.20">
    <property type="entry name" value="MFS general substrate transporter like domains"/>
    <property type="match status" value="1"/>
</dbReference>
<reference evidence="10" key="1">
    <citation type="submission" date="2020-02" db="EMBL/GenBank/DDBJ databases">
        <title>A new Streptomyces sp. for controlling soil-borne diseases.</title>
        <authorList>
            <person name="Li X."/>
            <person name="Tian Y."/>
            <person name="Gao K."/>
        </authorList>
    </citation>
    <scope>NUCLEOTIDE SEQUENCE [LARGE SCALE GENOMIC DNA]</scope>
    <source>
        <strain evidence="10">0250</strain>
    </source>
</reference>
<dbReference type="RefSeq" id="WP_164429252.1">
    <property type="nucleotide sequence ID" value="NZ_JAAIKT010000024.1"/>
</dbReference>
<evidence type="ECO:0000256" key="8">
    <source>
        <dbReference type="SAM" id="Phobius"/>
    </source>
</evidence>
<gene>
    <name evidence="10" type="ORF">G4H13_20415</name>
</gene>
<feature type="transmembrane region" description="Helical" evidence="8">
    <location>
        <begin position="21"/>
        <end position="39"/>
    </location>
</feature>
<dbReference type="Pfam" id="PF07690">
    <property type="entry name" value="MFS_1"/>
    <property type="match status" value="1"/>
</dbReference>
<feature type="transmembrane region" description="Helical" evidence="8">
    <location>
        <begin position="147"/>
        <end position="169"/>
    </location>
</feature>
<dbReference type="EMBL" id="JAAIKT010000024">
    <property type="protein sequence ID" value="NEW72699.1"/>
    <property type="molecule type" value="Genomic_DNA"/>
</dbReference>
<evidence type="ECO:0000256" key="7">
    <source>
        <dbReference type="ARBA" id="ARBA00023251"/>
    </source>
</evidence>
<sequence length="479" mass="48393">MTESVAERTDPLVANPPGRSPSLTLGVLALIGTMWGIMQPLVAPALPDIAAQVGASSSSAAWLLTAFLLSAAIATPIIGRLGDLYGRTQLLLATLALVIAGSVLDASAGSLGLLVAGRVLQGFGAGVFPLVFGIARDTFRAERIPHAIGLISVTLGIGSGIGVVLSGVIVDNLDYHWIFWLQTLVLALCLLATQALVPPSRNRTTGTVNWVGAALMGGGLAGVLLAVSKASTWGWGSLATLGCALGGLVLLALWTVSERRTRHPLVDMSTLRIPAVWTTNLTAVLLGAGMFSAFVLIPPFAQAPTSTGFGFGASVTTSGLLLLPMALTMFAVGSFAGHIQHRIGAKASLVAGSAVSMSAYALLLVAHDSKLPIYVATGVLGIGVALGFSAMANIIVHSVPGHQTGMATGFNTVARTVGSAVGSALAATLLANSASSSGPAVSGFNNAFLVAVIALALSTLTAIAIPTHKKTAAETTSVS</sequence>
<keyword evidence="7" id="KW-0046">Antibiotic resistance</keyword>
<keyword evidence="11" id="KW-1185">Reference proteome</keyword>
<protein>
    <submittedName>
        <fullName evidence="10">MFS transporter</fullName>
    </submittedName>
</protein>
<feature type="transmembrane region" description="Helical" evidence="8">
    <location>
        <begin position="175"/>
        <end position="196"/>
    </location>
</feature>
<feature type="transmembrane region" description="Helical" evidence="8">
    <location>
        <begin position="59"/>
        <end position="78"/>
    </location>
</feature>
<evidence type="ECO:0000256" key="3">
    <source>
        <dbReference type="ARBA" id="ARBA00022475"/>
    </source>
</evidence>
<feature type="transmembrane region" description="Helical" evidence="8">
    <location>
        <begin position="275"/>
        <end position="297"/>
    </location>
</feature>
<evidence type="ECO:0000313" key="11">
    <source>
        <dbReference type="Proteomes" id="UP000476310"/>
    </source>
</evidence>
<dbReference type="CDD" id="cd17504">
    <property type="entry name" value="MFS_MMR_MDR_like"/>
    <property type="match status" value="1"/>
</dbReference>
<evidence type="ECO:0000256" key="1">
    <source>
        <dbReference type="ARBA" id="ARBA00004651"/>
    </source>
</evidence>
<comment type="caution">
    <text evidence="10">The sequence shown here is derived from an EMBL/GenBank/DDBJ whole genome shotgun (WGS) entry which is preliminary data.</text>
</comment>
<evidence type="ECO:0000256" key="5">
    <source>
        <dbReference type="ARBA" id="ARBA00022989"/>
    </source>
</evidence>
<evidence type="ECO:0000256" key="4">
    <source>
        <dbReference type="ARBA" id="ARBA00022692"/>
    </source>
</evidence>
<feature type="transmembrane region" description="Helical" evidence="8">
    <location>
        <begin position="90"/>
        <end position="109"/>
    </location>
</feature>
<dbReference type="InterPro" id="IPR011701">
    <property type="entry name" value="MFS"/>
</dbReference>
<feature type="transmembrane region" description="Helical" evidence="8">
    <location>
        <begin position="417"/>
        <end position="435"/>
    </location>
</feature>
<name>A0A6G4AJ24_9ACTN</name>
<dbReference type="PROSITE" id="PS50850">
    <property type="entry name" value="MFS"/>
    <property type="match status" value="1"/>
</dbReference>
<feature type="transmembrane region" description="Helical" evidence="8">
    <location>
        <begin position="115"/>
        <end position="135"/>
    </location>
</feature>
<feature type="transmembrane region" description="Helical" evidence="8">
    <location>
        <begin position="447"/>
        <end position="465"/>
    </location>
</feature>
<feature type="transmembrane region" description="Helical" evidence="8">
    <location>
        <begin position="373"/>
        <end position="396"/>
    </location>
</feature>
<evidence type="ECO:0000259" key="9">
    <source>
        <dbReference type="PROSITE" id="PS50850"/>
    </source>
</evidence>
<dbReference type="InterPro" id="IPR020846">
    <property type="entry name" value="MFS_dom"/>
</dbReference>
<feature type="domain" description="Major facilitator superfamily (MFS) profile" evidence="9">
    <location>
        <begin position="24"/>
        <end position="470"/>
    </location>
</feature>
<feature type="transmembrane region" description="Helical" evidence="8">
    <location>
        <begin position="347"/>
        <end position="367"/>
    </location>
</feature>
<keyword evidence="4 8" id="KW-0812">Transmembrane</keyword>
<evidence type="ECO:0000313" key="10">
    <source>
        <dbReference type="EMBL" id="NEW72699.1"/>
    </source>
</evidence>
<evidence type="ECO:0000256" key="6">
    <source>
        <dbReference type="ARBA" id="ARBA00023136"/>
    </source>
</evidence>
<dbReference type="GO" id="GO:0022857">
    <property type="term" value="F:transmembrane transporter activity"/>
    <property type="evidence" value="ECO:0007669"/>
    <property type="project" value="InterPro"/>
</dbReference>
<keyword evidence="3" id="KW-1003">Cell membrane</keyword>
<dbReference type="SUPFAM" id="SSF103473">
    <property type="entry name" value="MFS general substrate transporter"/>
    <property type="match status" value="2"/>
</dbReference>
<organism evidence="10 11">
    <name type="scientific">Streptomyces rhizosphaericus</name>
    <dbReference type="NCBI Taxonomy" id="114699"/>
    <lineage>
        <taxon>Bacteria</taxon>
        <taxon>Bacillati</taxon>
        <taxon>Actinomycetota</taxon>
        <taxon>Actinomycetes</taxon>
        <taxon>Kitasatosporales</taxon>
        <taxon>Streptomycetaceae</taxon>
        <taxon>Streptomyces</taxon>
        <taxon>Streptomyces violaceusniger group</taxon>
    </lineage>
</organism>
<dbReference type="PANTHER" id="PTHR42718:SF46">
    <property type="entry name" value="BLR6921 PROTEIN"/>
    <property type="match status" value="1"/>
</dbReference>
<dbReference type="Proteomes" id="UP000476310">
    <property type="component" value="Unassembled WGS sequence"/>
</dbReference>
<keyword evidence="5 8" id="KW-1133">Transmembrane helix</keyword>
<comment type="subcellular location">
    <subcellularLocation>
        <location evidence="1">Cell membrane</location>
        <topology evidence="1">Multi-pass membrane protein</topology>
    </subcellularLocation>
</comment>
<dbReference type="InterPro" id="IPR036259">
    <property type="entry name" value="MFS_trans_sf"/>
</dbReference>
<dbReference type="Gene3D" id="1.20.1720.10">
    <property type="entry name" value="Multidrug resistance protein D"/>
    <property type="match status" value="1"/>
</dbReference>
<evidence type="ECO:0000256" key="2">
    <source>
        <dbReference type="ARBA" id="ARBA00022448"/>
    </source>
</evidence>
<dbReference type="PANTHER" id="PTHR42718">
    <property type="entry name" value="MAJOR FACILITATOR SUPERFAMILY MULTIDRUG TRANSPORTER MFSC"/>
    <property type="match status" value="1"/>
</dbReference>
<feature type="transmembrane region" description="Helical" evidence="8">
    <location>
        <begin position="233"/>
        <end position="254"/>
    </location>
</feature>
<proteinExistence type="predicted"/>
<dbReference type="AlphaFoldDB" id="A0A6G4AJ24"/>
<dbReference type="GO" id="GO:0046677">
    <property type="term" value="P:response to antibiotic"/>
    <property type="evidence" value="ECO:0007669"/>
    <property type="project" value="UniProtKB-KW"/>
</dbReference>